<proteinExistence type="predicted"/>
<evidence type="ECO:0000313" key="3">
    <source>
        <dbReference type="Proteomes" id="UP001054801"/>
    </source>
</evidence>
<dbReference type="Proteomes" id="UP001054801">
    <property type="component" value="Chromosome"/>
</dbReference>
<organism evidence="2 3">
    <name type="scientific">Thiothrix winogradskyi</name>
    <dbReference type="NCBI Taxonomy" id="96472"/>
    <lineage>
        <taxon>Bacteria</taxon>
        <taxon>Pseudomonadati</taxon>
        <taxon>Pseudomonadota</taxon>
        <taxon>Gammaproteobacteria</taxon>
        <taxon>Thiotrichales</taxon>
        <taxon>Thiotrichaceae</taxon>
        <taxon>Thiothrix</taxon>
    </lineage>
</organism>
<dbReference type="RefSeq" id="WP_236496939.1">
    <property type="nucleotide sequence ID" value="NZ_CP091244.1"/>
</dbReference>
<sequence length="91" mass="10750">MRQLIRHKAFIKDMRNVRLTDTQATKLFLYVAKLLDDQPLPPESRDHALQGEWADFREFHLGGDTLLIYQTDEQFVYLTRLGSHAQLFKTM</sequence>
<evidence type="ECO:0000256" key="1">
    <source>
        <dbReference type="ARBA" id="ARBA00022649"/>
    </source>
</evidence>
<gene>
    <name evidence="2" type="ORF">L2Y54_14140</name>
</gene>
<dbReference type="EMBL" id="CP091244">
    <property type="protein sequence ID" value="UJS23078.1"/>
    <property type="molecule type" value="Genomic_DNA"/>
</dbReference>
<dbReference type="NCBIfam" id="TIGR02385">
    <property type="entry name" value="RelE_StbE"/>
    <property type="match status" value="1"/>
</dbReference>
<reference evidence="2" key="1">
    <citation type="journal article" date="2022" name="Microorganisms">
        <title>Two New Species of Filamentous Sulfur Bacteria of the Genus Thiothrix, Thiothrix winogradskyi sp. nov. and 'Candidatus Thiothrix sulfatifontis' sp. nov.</title>
        <authorList>
            <person name="Ravin N.V."/>
            <person name="Rossetti S."/>
            <person name="Beletsky A.V."/>
            <person name="Kadnikov V.V."/>
            <person name="Rudenko T.S."/>
            <person name="Smolyakov D.D."/>
            <person name="Moskvitina M.I."/>
            <person name="Gureeva M.V."/>
            <person name="Mardanov A.V."/>
            <person name="Grabovich M.Y."/>
        </authorList>
    </citation>
    <scope>NUCLEOTIDE SEQUENCE</scope>
    <source>
        <strain evidence="2">CT3</strain>
    </source>
</reference>
<name>A0ABY3SW90_9GAMM</name>
<dbReference type="PANTHER" id="PTHR40588">
    <property type="entry name" value="MRNA INTERFERASE TOXIN YAFQ"/>
    <property type="match status" value="1"/>
</dbReference>
<dbReference type="SUPFAM" id="SSF143011">
    <property type="entry name" value="RelE-like"/>
    <property type="match status" value="1"/>
</dbReference>
<dbReference type="InterPro" id="IPR007712">
    <property type="entry name" value="RelE/ParE_toxin"/>
</dbReference>
<accession>A0ABY3SW90</accession>
<evidence type="ECO:0000313" key="2">
    <source>
        <dbReference type="EMBL" id="UJS23078.1"/>
    </source>
</evidence>
<dbReference type="PIRSF" id="PIRSF006156">
    <property type="entry name" value="YafQ"/>
    <property type="match status" value="1"/>
</dbReference>
<dbReference type="Gene3D" id="3.30.2310.20">
    <property type="entry name" value="RelE-like"/>
    <property type="match status" value="1"/>
</dbReference>
<protein>
    <submittedName>
        <fullName evidence="2">Type II toxin-antitoxin system YafQ family toxin</fullName>
    </submittedName>
</protein>
<dbReference type="InterPro" id="IPR035093">
    <property type="entry name" value="RelE/ParE_toxin_dom_sf"/>
</dbReference>
<dbReference type="Pfam" id="PF15738">
    <property type="entry name" value="YafQ_toxin"/>
    <property type="match status" value="1"/>
</dbReference>
<keyword evidence="3" id="KW-1185">Reference proteome</keyword>
<dbReference type="InterPro" id="IPR004386">
    <property type="entry name" value="Toxin_YafQ-like"/>
</dbReference>
<dbReference type="PANTHER" id="PTHR40588:SF1">
    <property type="entry name" value="MRNA INTERFERASE TOXIN YAFQ"/>
    <property type="match status" value="1"/>
</dbReference>
<keyword evidence="1" id="KW-1277">Toxin-antitoxin system</keyword>